<dbReference type="AlphaFoldDB" id="A0AA40BGG4"/>
<dbReference type="GeneID" id="85319183"/>
<dbReference type="PANTHER" id="PTHR33112:SF9">
    <property type="entry name" value="HETEROKARYON INCOMPATIBILITY DOMAIN-CONTAINING PROTEIN"/>
    <property type="match status" value="1"/>
</dbReference>
<evidence type="ECO:0000313" key="3">
    <source>
        <dbReference type="Proteomes" id="UP001172101"/>
    </source>
</evidence>
<feature type="domain" description="Heterokaryon incompatibility" evidence="1">
    <location>
        <begin position="59"/>
        <end position="196"/>
    </location>
</feature>
<sequence length="314" mass="35239">SRSLEWSKNEIEMCCQSHINCGPPSKLFTPTRLIDVRPQNAAGDVVLRDGSSVPQGSRYCALSYCWGKLKPACLTTNSTLPDRQAGIPWSSLPQTFQDAVKWSRSMGIDYLWIDSVCIIQGDKTDWHRESGRMSKVYGNSYVTVVAACGADPSAGLYSVQHNRPTATRIANLRHESSDKAWPLTFPLLRRAWCFQERLISPRTLFFAPGEMVFQCFDRVSCECGRDDASREDTTSNIKHKHVLPRLKRGIAAMSSTPSNMWWGLIDVYSSLDITVLSDRLPALAGIAEYIHQFRPGEQYLAGLWSDTLVGDLLW</sequence>
<protein>
    <submittedName>
        <fullName evidence="2">Heterokaryon incompatibility protein-domain-containing protein</fullName>
    </submittedName>
</protein>
<dbReference type="Pfam" id="PF06985">
    <property type="entry name" value="HET"/>
    <property type="match status" value="1"/>
</dbReference>
<evidence type="ECO:0000313" key="2">
    <source>
        <dbReference type="EMBL" id="KAK0733766.1"/>
    </source>
</evidence>
<organism evidence="2 3">
    <name type="scientific">Lasiosphaeria miniovina</name>
    <dbReference type="NCBI Taxonomy" id="1954250"/>
    <lineage>
        <taxon>Eukaryota</taxon>
        <taxon>Fungi</taxon>
        <taxon>Dikarya</taxon>
        <taxon>Ascomycota</taxon>
        <taxon>Pezizomycotina</taxon>
        <taxon>Sordariomycetes</taxon>
        <taxon>Sordariomycetidae</taxon>
        <taxon>Sordariales</taxon>
        <taxon>Lasiosphaeriaceae</taxon>
        <taxon>Lasiosphaeria</taxon>
    </lineage>
</organism>
<dbReference type="RefSeq" id="XP_060302643.1">
    <property type="nucleotide sequence ID" value="XM_060435913.1"/>
</dbReference>
<feature type="non-terminal residue" evidence="2">
    <location>
        <position position="314"/>
    </location>
</feature>
<reference evidence="2" key="1">
    <citation type="submission" date="2023-06" db="EMBL/GenBank/DDBJ databases">
        <title>Genome-scale phylogeny and comparative genomics of the fungal order Sordariales.</title>
        <authorList>
            <consortium name="Lawrence Berkeley National Laboratory"/>
            <person name="Hensen N."/>
            <person name="Bonometti L."/>
            <person name="Westerberg I."/>
            <person name="Brannstrom I.O."/>
            <person name="Guillou S."/>
            <person name="Cros-Aarteil S."/>
            <person name="Calhoun S."/>
            <person name="Haridas S."/>
            <person name="Kuo A."/>
            <person name="Mondo S."/>
            <person name="Pangilinan J."/>
            <person name="Riley R."/>
            <person name="LaButti K."/>
            <person name="Andreopoulos B."/>
            <person name="Lipzen A."/>
            <person name="Chen C."/>
            <person name="Yanf M."/>
            <person name="Daum C."/>
            <person name="Ng V."/>
            <person name="Clum A."/>
            <person name="Steindorff A."/>
            <person name="Ohm R."/>
            <person name="Martin F."/>
            <person name="Silar P."/>
            <person name="Natvig D."/>
            <person name="Lalanne C."/>
            <person name="Gautier V."/>
            <person name="Ament-velasquez S.L."/>
            <person name="Kruys A."/>
            <person name="Hutchinson M.I."/>
            <person name="Powell A.J."/>
            <person name="Barry K."/>
            <person name="Miller A.N."/>
            <person name="Grigoriev I.V."/>
            <person name="Debuchy R."/>
            <person name="Gladieux P."/>
            <person name="Thoren M.H."/>
            <person name="Johannesson H."/>
        </authorList>
    </citation>
    <scope>NUCLEOTIDE SEQUENCE</scope>
    <source>
        <strain evidence="2">SMH2392-1A</strain>
    </source>
</reference>
<name>A0AA40BGG4_9PEZI</name>
<evidence type="ECO:0000259" key="1">
    <source>
        <dbReference type="Pfam" id="PF06985"/>
    </source>
</evidence>
<keyword evidence="3" id="KW-1185">Reference proteome</keyword>
<feature type="non-terminal residue" evidence="2">
    <location>
        <position position="1"/>
    </location>
</feature>
<dbReference type="InterPro" id="IPR010730">
    <property type="entry name" value="HET"/>
</dbReference>
<dbReference type="Proteomes" id="UP001172101">
    <property type="component" value="Unassembled WGS sequence"/>
</dbReference>
<accession>A0AA40BGG4</accession>
<proteinExistence type="predicted"/>
<dbReference type="PANTHER" id="PTHR33112">
    <property type="entry name" value="DOMAIN PROTEIN, PUTATIVE-RELATED"/>
    <property type="match status" value="1"/>
</dbReference>
<gene>
    <name evidence="2" type="ORF">B0T26DRAFT_612121</name>
</gene>
<comment type="caution">
    <text evidence="2">The sequence shown here is derived from an EMBL/GenBank/DDBJ whole genome shotgun (WGS) entry which is preliminary data.</text>
</comment>
<dbReference type="EMBL" id="JAUIRO010000001">
    <property type="protein sequence ID" value="KAK0733766.1"/>
    <property type="molecule type" value="Genomic_DNA"/>
</dbReference>